<dbReference type="RefSeq" id="WP_131121911.1">
    <property type="nucleotide sequence ID" value="NZ_SIXH01000006.1"/>
</dbReference>
<evidence type="ECO:0008006" key="3">
    <source>
        <dbReference type="Google" id="ProtNLM"/>
    </source>
</evidence>
<sequence>MAAANWLDSLTEKLIPTPFGLINVRAGGRVDGPAMVCQPSPITGGAMRQYQYEHFAPTHRMVPADIPVLVIEGAEDGQFPVHAVRKMADATGGSTFRVLPHTGRLVAPEDPDEGPAEVDTYLAGLSAVAV</sequence>
<dbReference type="InterPro" id="IPR029058">
    <property type="entry name" value="AB_hydrolase_fold"/>
</dbReference>
<dbReference type="EMBL" id="SIXH01000006">
    <property type="protein sequence ID" value="TBO61389.1"/>
    <property type="molecule type" value="Genomic_DNA"/>
</dbReference>
<keyword evidence="2" id="KW-1185">Reference proteome</keyword>
<evidence type="ECO:0000313" key="1">
    <source>
        <dbReference type="EMBL" id="TBO61389.1"/>
    </source>
</evidence>
<dbReference type="Proteomes" id="UP000292452">
    <property type="component" value="Unassembled WGS sequence"/>
</dbReference>
<organism evidence="1 2">
    <name type="scientific">Streptomyces kasugaensis</name>
    <dbReference type="NCBI Taxonomy" id="1946"/>
    <lineage>
        <taxon>Bacteria</taxon>
        <taxon>Bacillati</taxon>
        <taxon>Actinomycetota</taxon>
        <taxon>Actinomycetes</taxon>
        <taxon>Kitasatosporales</taxon>
        <taxon>Streptomycetaceae</taxon>
        <taxon>Streptomyces</taxon>
    </lineage>
</organism>
<protein>
    <recommendedName>
        <fullName evidence="3">Alpha/beta hydrolase</fullName>
    </recommendedName>
</protein>
<dbReference type="AlphaFoldDB" id="A0A4Q9I357"/>
<proteinExistence type="predicted"/>
<gene>
    <name evidence="1" type="ORF">EYS09_01235</name>
</gene>
<reference evidence="1 2" key="1">
    <citation type="submission" date="2019-02" db="EMBL/GenBank/DDBJ databases">
        <title>Draft Genome Sequence of Streptomyces sp. AM-2504, identified by 16S rRNA comparative analysis as a Streptomyces Kasugaensis strain.</title>
        <authorList>
            <person name="Napolioni V."/>
            <person name="Giuliodori A.M."/>
            <person name="Spurio R."/>
            <person name="Fabbretti A."/>
        </authorList>
    </citation>
    <scope>NUCLEOTIDE SEQUENCE [LARGE SCALE GENOMIC DNA]</scope>
    <source>
        <strain evidence="1 2">AM-2504</strain>
    </source>
</reference>
<accession>A0A4Q9I357</accession>
<comment type="caution">
    <text evidence="1">The sequence shown here is derived from an EMBL/GenBank/DDBJ whole genome shotgun (WGS) entry which is preliminary data.</text>
</comment>
<evidence type="ECO:0000313" key="2">
    <source>
        <dbReference type="Proteomes" id="UP000292452"/>
    </source>
</evidence>
<dbReference type="SUPFAM" id="SSF53474">
    <property type="entry name" value="alpha/beta-Hydrolases"/>
    <property type="match status" value="1"/>
</dbReference>
<dbReference type="Gene3D" id="3.40.50.1820">
    <property type="entry name" value="alpha/beta hydrolase"/>
    <property type="match status" value="1"/>
</dbReference>
<name>A0A4Q9I357_STRKA</name>